<evidence type="ECO:0000256" key="1">
    <source>
        <dbReference type="ARBA" id="ARBA00004571"/>
    </source>
</evidence>
<keyword evidence="11" id="KW-1185">Reference proteome</keyword>
<evidence type="ECO:0000313" key="10">
    <source>
        <dbReference type="EMBL" id="MBW7466334.1"/>
    </source>
</evidence>
<accession>A0ABS7CR76</accession>
<organism evidence="10 11">
    <name type="scientific">Pontibacter aydingkolensis</name>
    <dbReference type="NCBI Taxonomy" id="1911536"/>
    <lineage>
        <taxon>Bacteria</taxon>
        <taxon>Pseudomonadati</taxon>
        <taxon>Bacteroidota</taxon>
        <taxon>Cytophagia</taxon>
        <taxon>Cytophagales</taxon>
        <taxon>Hymenobacteraceae</taxon>
        <taxon>Pontibacter</taxon>
    </lineage>
</organism>
<dbReference type="SUPFAM" id="SSF49464">
    <property type="entry name" value="Carboxypeptidase regulatory domain-like"/>
    <property type="match status" value="1"/>
</dbReference>
<dbReference type="Pfam" id="PF07715">
    <property type="entry name" value="Plug"/>
    <property type="match status" value="1"/>
</dbReference>
<keyword evidence="3" id="KW-1134">Transmembrane beta strand</keyword>
<dbReference type="SUPFAM" id="SSF56935">
    <property type="entry name" value="Porins"/>
    <property type="match status" value="1"/>
</dbReference>
<dbReference type="SMART" id="SM00965">
    <property type="entry name" value="STN"/>
    <property type="match status" value="1"/>
</dbReference>
<gene>
    <name evidence="10" type="ORF">K0O23_04580</name>
</gene>
<dbReference type="PANTHER" id="PTHR30069:SF29">
    <property type="entry name" value="HEMOGLOBIN AND HEMOGLOBIN-HAPTOGLOBIN-BINDING PROTEIN 1-RELATED"/>
    <property type="match status" value="1"/>
</dbReference>
<dbReference type="InterPro" id="IPR039426">
    <property type="entry name" value="TonB-dep_rcpt-like"/>
</dbReference>
<reference evidence="10 11" key="1">
    <citation type="journal article" date="2016" name="Int. J. Syst. Evol. Microbiol.">
        <title>Pontibacter aydingkolensis sp. nov., isolated from soil of a salt lake.</title>
        <authorList>
            <person name="Osman G."/>
            <person name="Zhang T."/>
            <person name="Lou K."/>
            <person name="Gao Y."/>
            <person name="Chang W."/>
            <person name="Lin Q."/>
            <person name="Yang H.M."/>
            <person name="Huo X.D."/>
            <person name="Wang N."/>
        </authorList>
    </citation>
    <scope>NUCLEOTIDE SEQUENCE [LARGE SCALE GENOMIC DNA]</scope>
    <source>
        <strain evidence="10 11">KACC 19255</strain>
    </source>
</reference>
<keyword evidence="2" id="KW-0813">Transport</keyword>
<proteinExistence type="predicted"/>
<dbReference type="InterPro" id="IPR012910">
    <property type="entry name" value="Plug_dom"/>
</dbReference>
<dbReference type="InterPro" id="IPR037066">
    <property type="entry name" value="Plug_dom_sf"/>
</dbReference>
<evidence type="ECO:0000256" key="6">
    <source>
        <dbReference type="ARBA" id="ARBA00023136"/>
    </source>
</evidence>
<dbReference type="InterPro" id="IPR011662">
    <property type="entry name" value="Secretin/TonB_short_N"/>
</dbReference>
<evidence type="ECO:0000313" key="11">
    <source>
        <dbReference type="Proteomes" id="UP000813018"/>
    </source>
</evidence>
<evidence type="ECO:0000259" key="9">
    <source>
        <dbReference type="SMART" id="SM00965"/>
    </source>
</evidence>
<dbReference type="Pfam" id="PF13715">
    <property type="entry name" value="CarbopepD_reg_2"/>
    <property type="match status" value="1"/>
</dbReference>
<dbReference type="Gene3D" id="3.55.50.30">
    <property type="match status" value="1"/>
</dbReference>
<dbReference type="RefSeq" id="WP_219876223.1">
    <property type="nucleotide sequence ID" value="NZ_JAHYXK010000003.1"/>
</dbReference>
<dbReference type="Gene3D" id="2.170.130.10">
    <property type="entry name" value="TonB-dependent receptor, plug domain"/>
    <property type="match status" value="1"/>
</dbReference>
<dbReference type="EMBL" id="JAHYXK010000003">
    <property type="protein sequence ID" value="MBW7466334.1"/>
    <property type="molecule type" value="Genomic_DNA"/>
</dbReference>
<comment type="caution">
    <text evidence="10">The sequence shown here is derived from an EMBL/GenBank/DDBJ whole genome shotgun (WGS) entry which is preliminary data.</text>
</comment>
<keyword evidence="6" id="KW-0472">Membrane</keyword>
<comment type="subcellular location">
    <subcellularLocation>
        <location evidence="1">Cell outer membrane</location>
        <topology evidence="1">Multi-pass membrane protein</topology>
    </subcellularLocation>
</comment>
<evidence type="ECO:0000256" key="3">
    <source>
        <dbReference type="ARBA" id="ARBA00022452"/>
    </source>
</evidence>
<evidence type="ECO:0000256" key="5">
    <source>
        <dbReference type="ARBA" id="ARBA00022729"/>
    </source>
</evidence>
<keyword evidence="4" id="KW-0812">Transmembrane</keyword>
<dbReference type="InterPro" id="IPR036942">
    <property type="entry name" value="Beta-barrel_TonB_sf"/>
</dbReference>
<dbReference type="Pfam" id="PF07660">
    <property type="entry name" value="STN"/>
    <property type="match status" value="1"/>
</dbReference>
<protein>
    <submittedName>
        <fullName evidence="10">TonB-dependent receptor</fullName>
    </submittedName>
</protein>
<sequence>MSKFLLCFSVGWLAFALSVLAQTSVLDQQVTVHQRNATIQEVLTELSEKYKISFSYSNNLVPLQRKVNLQTGQRQLRHVLDELLRGTNMSYSLIGSQIVLQPAKPLADKKEKAWYTISGHVIDEASGEALAGATITEGVTGTSSNAYGFYSLQTAAGQPQLQIRYLGYAPLQVKLAPLTQDTVIIWKLQAQANNLSEVAVTAEKITDLQQANRLSMRSQEIKQLPRFMGESDAVKALQLMPGVQGGREGSSDLIVRGGSPDQNLILLDGVPVYNVSHLLGTFSVFNPDAVKNVDMIKGGFPAPYGGRLSSVIDVQLKEGNNKHFAGEGAIGLISSKLLLEGPIKNDKTSFLIAGRRTYLDLLAMAAAAMSGESIPRYNFGDLNAKINHTFSSRDRVYLSLYGGQDKFADNYTFERLLESEVQNFKMHWGNTTGALRWNHVFGPRLFSNVTLTHSRYSFNQFSEVKRNQPDNITSRVVDYSSSIKDWGAKADFDFAASNQHKMRFGASYTYHNFRPESVLLQTDTLTLTSDSFSKIMAHEFYTYADDQIQLSERLQAILGLHFSGFTVNGRTFTSLQPRLGLGYTFPKGFSIRGSYATMAQYMHLLSNTSTGTPTDVWAPATDKVKPQRSWQVTLGAAALLKQDQLELTSDLYYKEMKDVAEFKDGADFITDFMRSGPKTNFANFVAPPYETRVVSGRGWTYGSEWMLRKRQGKTTGWVSYTLAWSWRQLDSINFNQKYPYTYDSRHSGSVIINHQFNEKWSVGGSWIYRTGYVTTLPLTRYKAYNEFEDQPGSSSPYIANVDHVGERNNYRMPSYHRLDLNLTHTKKKKWGERYWNLSVYNAYNRQNPYFLQLSENSRESTGNDGSSSSRKRYLYQTSLFPILPSFSYGFKF</sequence>
<dbReference type="Proteomes" id="UP000813018">
    <property type="component" value="Unassembled WGS sequence"/>
</dbReference>
<keyword evidence="10" id="KW-0675">Receptor</keyword>
<keyword evidence="5 8" id="KW-0732">Signal</keyword>
<evidence type="ECO:0000256" key="2">
    <source>
        <dbReference type="ARBA" id="ARBA00022448"/>
    </source>
</evidence>
<evidence type="ECO:0000256" key="4">
    <source>
        <dbReference type="ARBA" id="ARBA00022692"/>
    </source>
</evidence>
<feature type="chain" id="PRO_5045524979" evidence="8">
    <location>
        <begin position="22"/>
        <end position="892"/>
    </location>
</feature>
<dbReference type="Gene3D" id="2.40.170.20">
    <property type="entry name" value="TonB-dependent receptor, beta-barrel domain"/>
    <property type="match status" value="1"/>
</dbReference>
<feature type="signal peptide" evidence="8">
    <location>
        <begin position="1"/>
        <end position="21"/>
    </location>
</feature>
<feature type="domain" description="Secretin/TonB short N-terminal" evidence="9">
    <location>
        <begin position="52"/>
        <end position="103"/>
    </location>
</feature>
<name>A0ABS7CR76_9BACT</name>
<dbReference type="InterPro" id="IPR008969">
    <property type="entry name" value="CarboxyPept-like_regulatory"/>
</dbReference>
<dbReference type="PANTHER" id="PTHR30069">
    <property type="entry name" value="TONB-DEPENDENT OUTER MEMBRANE RECEPTOR"/>
    <property type="match status" value="1"/>
</dbReference>
<evidence type="ECO:0000256" key="8">
    <source>
        <dbReference type="SAM" id="SignalP"/>
    </source>
</evidence>
<keyword evidence="7" id="KW-0998">Cell outer membrane</keyword>
<dbReference type="Gene3D" id="2.60.40.1120">
    <property type="entry name" value="Carboxypeptidase-like, regulatory domain"/>
    <property type="match status" value="1"/>
</dbReference>
<evidence type="ECO:0000256" key="7">
    <source>
        <dbReference type="ARBA" id="ARBA00023237"/>
    </source>
</evidence>